<dbReference type="InterPro" id="IPR042104">
    <property type="entry name" value="PKS_dehydratase_sf"/>
</dbReference>
<evidence type="ECO:0000256" key="7">
    <source>
        <dbReference type="SAM" id="Coils"/>
    </source>
</evidence>
<dbReference type="SMART" id="SM00829">
    <property type="entry name" value="PKS_ER"/>
    <property type="match status" value="1"/>
</dbReference>
<evidence type="ECO:0000256" key="2">
    <source>
        <dbReference type="ARBA" id="ARBA00022553"/>
    </source>
</evidence>
<keyword evidence="4" id="KW-0511">Multifunctional enzyme</keyword>
<protein>
    <submittedName>
        <fullName evidence="11">Uncharacterized protein</fullName>
    </submittedName>
</protein>
<dbReference type="SUPFAM" id="SSF55048">
    <property type="entry name" value="Probable ACP-binding domain of malonyl-CoA ACP transacylase"/>
    <property type="match status" value="1"/>
</dbReference>
<feature type="domain" description="Carrier" evidence="8">
    <location>
        <begin position="1979"/>
        <end position="2057"/>
    </location>
</feature>
<dbReference type="PROSITE" id="PS52004">
    <property type="entry name" value="KS3_2"/>
    <property type="match status" value="1"/>
</dbReference>
<dbReference type="Pfam" id="PF08659">
    <property type="entry name" value="KR"/>
    <property type="match status" value="1"/>
</dbReference>
<dbReference type="SUPFAM" id="SSF47336">
    <property type="entry name" value="ACP-like"/>
    <property type="match status" value="1"/>
</dbReference>
<dbReference type="GO" id="GO:0031177">
    <property type="term" value="F:phosphopantetheine binding"/>
    <property type="evidence" value="ECO:0007669"/>
    <property type="project" value="InterPro"/>
</dbReference>
<feature type="domain" description="Ketosynthase family 3 (KS3)" evidence="9">
    <location>
        <begin position="33"/>
        <end position="457"/>
    </location>
</feature>
<evidence type="ECO:0000259" key="9">
    <source>
        <dbReference type="PROSITE" id="PS52004"/>
    </source>
</evidence>
<dbReference type="Gene3D" id="3.30.70.3290">
    <property type="match status" value="1"/>
</dbReference>
<keyword evidence="2" id="KW-0597">Phosphoprotein</keyword>
<evidence type="ECO:0000259" key="8">
    <source>
        <dbReference type="PROSITE" id="PS50075"/>
    </source>
</evidence>
<dbReference type="Pfam" id="PF13602">
    <property type="entry name" value="ADH_zinc_N_2"/>
    <property type="match status" value="1"/>
</dbReference>
<dbReference type="InterPro" id="IPR013968">
    <property type="entry name" value="PKS_KR"/>
</dbReference>
<dbReference type="InterPro" id="IPR020841">
    <property type="entry name" value="PKS_Beta-ketoAc_synthase_dom"/>
</dbReference>
<feature type="active site" description="Proton acceptor; for dehydratase activity" evidence="6">
    <location>
        <position position="965"/>
    </location>
</feature>
<dbReference type="Pfam" id="PF00550">
    <property type="entry name" value="PP-binding"/>
    <property type="match status" value="1"/>
</dbReference>
<dbReference type="SMART" id="SM00823">
    <property type="entry name" value="PKS_PP"/>
    <property type="match status" value="1"/>
</dbReference>
<dbReference type="PROSITE" id="PS52019">
    <property type="entry name" value="PKS_MFAS_DH"/>
    <property type="match status" value="1"/>
</dbReference>
<dbReference type="GO" id="GO:0016491">
    <property type="term" value="F:oxidoreductase activity"/>
    <property type="evidence" value="ECO:0007669"/>
    <property type="project" value="InterPro"/>
</dbReference>
<dbReference type="InterPro" id="IPR049551">
    <property type="entry name" value="PKS_DH_C"/>
</dbReference>
<dbReference type="InterPro" id="IPR001227">
    <property type="entry name" value="Ac_transferase_dom_sf"/>
</dbReference>
<dbReference type="InterPro" id="IPR016039">
    <property type="entry name" value="Thiolase-like"/>
</dbReference>
<dbReference type="CDD" id="cd08956">
    <property type="entry name" value="KR_3_FAS_SDR_x"/>
    <property type="match status" value="1"/>
</dbReference>
<feature type="region of interest" description="N-terminal hotdog fold" evidence="6">
    <location>
        <begin position="933"/>
        <end position="1057"/>
    </location>
</feature>
<dbReference type="InterPro" id="IPR050091">
    <property type="entry name" value="PKS_NRPS_Biosynth_Enz"/>
</dbReference>
<dbReference type="InterPro" id="IPR036291">
    <property type="entry name" value="NAD(P)-bd_dom_sf"/>
</dbReference>
<dbReference type="PROSITE" id="PS50075">
    <property type="entry name" value="CARRIER"/>
    <property type="match status" value="1"/>
</dbReference>
<feature type="region of interest" description="C-terminal hotdog fold" evidence="6">
    <location>
        <begin position="1072"/>
        <end position="1211"/>
    </location>
</feature>
<dbReference type="Gene3D" id="3.40.50.11460">
    <property type="match status" value="1"/>
</dbReference>
<dbReference type="Pfam" id="PF00109">
    <property type="entry name" value="ketoacyl-synt"/>
    <property type="match status" value="1"/>
</dbReference>
<accession>A0A1X0DTS4</accession>
<dbReference type="InterPro" id="IPR013154">
    <property type="entry name" value="ADH-like_N"/>
</dbReference>
<evidence type="ECO:0000256" key="4">
    <source>
        <dbReference type="ARBA" id="ARBA00023268"/>
    </source>
</evidence>
<dbReference type="InterPro" id="IPR057326">
    <property type="entry name" value="KR_dom"/>
</dbReference>
<organism evidence="11 12">
    <name type="scientific">Mycolicibacter kumamotonensis</name>
    <dbReference type="NCBI Taxonomy" id="354243"/>
    <lineage>
        <taxon>Bacteria</taxon>
        <taxon>Bacillati</taxon>
        <taxon>Actinomycetota</taxon>
        <taxon>Actinomycetes</taxon>
        <taxon>Mycobacteriales</taxon>
        <taxon>Mycobacteriaceae</taxon>
        <taxon>Mycolicibacter</taxon>
    </lineage>
</organism>
<dbReference type="Pfam" id="PF02801">
    <property type="entry name" value="Ketoacyl-synt_C"/>
    <property type="match status" value="1"/>
</dbReference>
<dbReference type="FunFam" id="3.90.180.10:FF:000032">
    <property type="entry name" value="Probable polyketide synthase pks1"/>
    <property type="match status" value="1"/>
</dbReference>
<dbReference type="Pfam" id="PF00698">
    <property type="entry name" value="Acyl_transf_1"/>
    <property type="match status" value="1"/>
</dbReference>
<dbReference type="FunFam" id="3.40.47.10:FF:000019">
    <property type="entry name" value="Polyketide synthase type I"/>
    <property type="match status" value="1"/>
</dbReference>
<reference evidence="11 12" key="1">
    <citation type="submission" date="2017-02" db="EMBL/GenBank/DDBJ databases">
        <title>The new phylogeny of genus Mycobacterium.</title>
        <authorList>
            <person name="Tortoli E."/>
            <person name="Trovato A."/>
            <person name="Cirillo D.M."/>
        </authorList>
    </citation>
    <scope>NUCLEOTIDE SEQUENCE [LARGE SCALE GENOMIC DNA]</scope>
    <source>
        <strain evidence="11 12">DSM 45093</strain>
    </source>
</reference>
<dbReference type="InterPro" id="IPR014043">
    <property type="entry name" value="Acyl_transferase_dom"/>
</dbReference>
<dbReference type="InterPro" id="IPR009081">
    <property type="entry name" value="PP-bd_ACP"/>
</dbReference>
<dbReference type="InterPro" id="IPR049552">
    <property type="entry name" value="PKS_DH_N"/>
</dbReference>
<dbReference type="Gene3D" id="1.10.1200.10">
    <property type="entry name" value="ACP-like"/>
    <property type="match status" value="1"/>
</dbReference>
<dbReference type="PANTHER" id="PTHR43775">
    <property type="entry name" value="FATTY ACID SYNTHASE"/>
    <property type="match status" value="1"/>
</dbReference>
<keyword evidence="5" id="KW-0012">Acyltransferase</keyword>
<dbReference type="Pfam" id="PF08240">
    <property type="entry name" value="ADH_N"/>
    <property type="match status" value="1"/>
</dbReference>
<dbReference type="InterPro" id="IPR055123">
    <property type="entry name" value="SpnB-like_Rossmann"/>
</dbReference>
<dbReference type="EMBL" id="MVHU01000063">
    <property type="protein sequence ID" value="ORA75220.1"/>
    <property type="molecule type" value="Genomic_DNA"/>
</dbReference>
<dbReference type="SUPFAM" id="SSF51735">
    <property type="entry name" value="NAD(P)-binding Rossmann-fold domains"/>
    <property type="match status" value="3"/>
</dbReference>
<dbReference type="SUPFAM" id="SSF53901">
    <property type="entry name" value="Thiolase-like"/>
    <property type="match status" value="1"/>
</dbReference>
<dbReference type="PANTHER" id="PTHR43775:SF51">
    <property type="entry name" value="INACTIVE PHENOLPHTHIOCEROL SYNTHESIS POLYKETIDE SYNTHASE TYPE I PKS1-RELATED"/>
    <property type="match status" value="1"/>
</dbReference>
<dbReference type="InterPro" id="IPR049900">
    <property type="entry name" value="PKS_mFAS_DH"/>
</dbReference>
<comment type="caution">
    <text evidence="11">The sequence shown here is derived from an EMBL/GenBank/DDBJ whole genome shotgun (WGS) entry which is preliminary data.</text>
</comment>
<evidence type="ECO:0000256" key="1">
    <source>
        <dbReference type="ARBA" id="ARBA00022450"/>
    </source>
</evidence>
<feature type="domain" description="PKS/mFAS DH" evidence="10">
    <location>
        <begin position="933"/>
        <end position="1211"/>
    </location>
</feature>
<feature type="coiled-coil region" evidence="7">
    <location>
        <begin position="4"/>
        <end position="31"/>
    </location>
</feature>
<dbReference type="InterPro" id="IPR036736">
    <property type="entry name" value="ACP-like_sf"/>
</dbReference>
<dbReference type="Gene3D" id="3.90.180.10">
    <property type="entry name" value="Medium-chain alcohol dehydrogenases, catalytic domain"/>
    <property type="match status" value="1"/>
</dbReference>
<dbReference type="FunFam" id="3.40.50.720:FF:000209">
    <property type="entry name" value="Polyketide synthase Pks12"/>
    <property type="match status" value="1"/>
</dbReference>
<dbReference type="CDD" id="cd00833">
    <property type="entry name" value="PKS"/>
    <property type="match status" value="1"/>
</dbReference>
<proteinExistence type="predicted"/>
<dbReference type="CDD" id="cd05195">
    <property type="entry name" value="enoyl_red"/>
    <property type="match status" value="1"/>
</dbReference>
<dbReference type="InterPro" id="IPR011032">
    <property type="entry name" value="GroES-like_sf"/>
</dbReference>
<dbReference type="SMART" id="SM00827">
    <property type="entry name" value="PKS_AT"/>
    <property type="match status" value="1"/>
</dbReference>
<keyword evidence="1" id="KW-0596">Phosphopantetheine</keyword>
<feature type="active site" description="Proton donor; for dehydratase activity" evidence="6">
    <location>
        <position position="1133"/>
    </location>
</feature>
<evidence type="ECO:0000313" key="12">
    <source>
        <dbReference type="Proteomes" id="UP000192713"/>
    </source>
</evidence>
<dbReference type="InterPro" id="IPR014031">
    <property type="entry name" value="Ketoacyl_synth_C"/>
</dbReference>
<dbReference type="InterPro" id="IPR020843">
    <property type="entry name" value="ER"/>
</dbReference>
<dbReference type="SMART" id="SM00822">
    <property type="entry name" value="PKS_KR"/>
    <property type="match status" value="1"/>
</dbReference>
<dbReference type="SMART" id="SM00826">
    <property type="entry name" value="PKS_DH"/>
    <property type="match status" value="1"/>
</dbReference>
<dbReference type="Gene3D" id="3.40.366.10">
    <property type="entry name" value="Malonyl-Coenzyme A Acyl Carrier Protein, domain 2"/>
    <property type="match status" value="1"/>
</dbReference>
<dbReference type="InterPro" id="IPR018201">
    <property type="entry name" value="Ketoacyl_synth_AS"/>
</dbReference>
<dbReference type="GO" id="GO:0004315">
    <property type="term" value="F:3-oxoacyl-[acyl-carrier-protein] synthase activity"/>
    <property type="evidence" value="ECO:0007669"/>
    <property type="project" value="InterPro"/>
</dbReference>
<evidence type="ECO:0000259" key="10">
    <source>
        <dbReference type="PROSITE" id="PS52019"/>
    </source>
</evidence>
<dbReference type="InterPro" id="IPR016036">
    <property type="entry name" value="Malonyl_transacylase_ACP-bd"/>
</dbReference>
<name>A0A1X0DTS4_9MYCO</name>
<dbReference type="Gene3D" id="3.40.50.720">
    <property type="entry name" value="NAD(P)-binding Rossmann-like Domain"/>
    <property type="match status" value="1"/>
</dbReference>
<dbReference type="SUPFAM" id="SSF50129">
    <property type="entry name" value="GroES-like"/>
    <property type="match status" value="1"/>
</dbReference>
<dbReference type="GO" id="GO:0006633">
    <property type="term" value="P:fatty acid biosynthetic process"/>
    <property type="evidence" value="ECO:0007669"/>
    <property type="project" value="InterPro"/>
</dbReference>
<evidence type="ECO:0000256" key="5">
    <source>
        <dbReference type="ARBA" id="ARBA00023315"/>
    </source>
</evidence>
<dbReference type="PROSITE" id="PS00606">
    <property type="entry name" value="KS3_1"/>
    <property type="match status" value="1"/>
</dbReference>
<dbReference type="Proteomes" id="UP000192713">
    <property type="component" value="Unassembled WGS sequence"/>
</dbReference>
<dbReference type="Gene3D" id="3.40.47.10">
    <property type="match status" value="1"/>
</dbReference>
<evidence type="ECO:0000256" key="3">
    <source>
        <dbReference type="ARBA" id="ARBA00022679"/>
    </source>
</evidence>
<dbReference type="InterPro" id="IPR020807">
    <property type="entry name" value="PKS_DH"/>
</dbReference>
<keyword evidence="3" id="KW-0808">Transferase</keyword>
<dbReference type="Pfam" id="PF14765">
    <property type="entry name" value="PS-DH"/>
    <property type="match status" value="1"/>
</dbReference>
<evidence type="ECO:0000256" key="6">
    <source>
        <dbReference type="PROSITE-ProRule" id="PRU01363"/>
    </source>
</evidence>
<dbReference type="Gene3D" id="3.10.129.110">
    <property type="entry name" value="Polyketide synthase dehydratase"/>
    <property type="match status" value="1"/>
</dbReference>
<sequence>MTTKEELSQYLRKITQELRLAKRRVQELEDQRDEPIAIVGIGCRYPGGVRSPEDLWELVATGTDAIGKLPGDRGWDIDRLYDPDPDHSGTSYAREGGFVYDAAEFDAEFFGINAREALAMDPQQRMLLEVAWEALEHAGIDPQSVRGLNAGVFAGIGSLDYGIGTSVPPELEGYVAFGLAGSVVSGRVAYSLGLEGPAVSVDTACSSSLVALHLACQALRSGECSLSLAGGVTVLGTPILFTEFSRQRGVARDGRCKAFSAEADGAGWAEGAGLLVLERLSQARSRNHQVLAVIAGSATNQDGASNGLTAPNGPAQERVIRQALANARLMPSDVDAVEAHGTGTPLGDPIEAQALLATYGRDRTNGPLAVGTIKSNIGHSVAAAGVAGVIKMVQALRHEMLPRTLHAEHLSPYVDWSAGGVEVLSESRAWPAGKRPRRAGVSSFSVSGTNAHVIIAETPAEAADGPPPEPARDPGTRVWLLSAKTPAALHAQAQRLQAHLRRHPDQRDLDVAWTLATGRAQLEHRAAIIGGGREELLAGVGALAGHDRAAGLIQGRMRSGQTAFTFTGQGAQHPGMGRALYDAFPAFATAFDEACTHFDTHLGRRLRDIIFAAGGDPESELLGRTEYTQPALFAVEFALAAQLRAWGVLPDLLIGHSIGELVAANVAGVLSLADACALVAARGRLMGGLPTGGAMLAVQATKDELGERMALYDGALALAAVNGPAACVLSGGRAAIAEAERHWRERGRKTTRLNVSHAFHSPSMDAMLSDFTDAVSAVTLSPPRIPIASNVTGELLTDEQAISPAYWARQVREPVCFAAGVTTLAKLGAVRYVEVGPDSVLTAMAQDCLSDAEHAPLALPSMRAKGSETRTLLQMISAAHVDGVSVDWRAVYEPMHARQVDLPVYPFQRRRYWRAGDGALGDLSAAGLASAGHPLLGAAVRTADNGGWLFTGRISSATDPWLADHAILDRTVVPGTALVELALHAGTHAGFPVVDELVLEVPLLVTDSEAVELQVSVTGSGEEPRRVAIYSRPASPDHGAEWVRHASGTLVSDDHQQAPSDLLAGTWPPQDAEPVDVGALYERLAGYGLQYGPTFQGVRAAWRRDGALLAEVALNPETAARAAGFVIHPALLDACSHTAATAMTDLEEGTVALPFSFSGVHVGRGGAAAVRVALTMTSPDTLSLEAVDASGALVVRVNQLAVRRVEQSQLSGVRGGRGALFAIDWVALSPRQNNGEPAIIVLGEASTTALADEAQDADIAVAYLSGEDDPVQATLALLQEWLAEDRLRATRLAVVTRRAVAITAGEEPDPDGAAVWGLVRSAQSEHPGAFLLVDADEVEEIRWSAVLDTDEPQIAVRAGRLHAPRLVPVTATGGLAVPEHGDWHLDSERCATLDDLTFVPAARANAALGPTEVRVAIRAAGLNFRDVLIALGHYPGRAPLGGEGAGVVLEVGDQVSGVAPGDRVMGLIPEAFGPTGVTDHRLLIRVPAGWSFIEAAAAPTIFLTAYYALVDLAGLQRGERVLIHSAAGGVGMAACALARHLGAEVYATASPAKWATLRAQGIDATHLASSRDLTFKDRFSAATRGAGVDVVLDALAGEFVDASLALLPRGGRFIEMGKTDVRDADMVSADHPGVHYRAFDLTEAGPERIQVMLTELATLFESRALDLPPLAAFDIRQAADAFRHVREARHIGKAVLTIPQPPRQDGTVLITGGTGALGAHVARHLAVAHGVRRLMLIGRRGRGTPGADQLAAELAAHGCEVTIVACDVTDRAQLAAVIDAIPEEHPLTVVVHAAGSVSDATIETLTAEQVERVLAVKAVSASHLDELTRDVDLSQFVLFSSVAGTLGSGGQGNYAAANAYLDALAQRRQLHGLPAQSLAWGLWEEAAGMTAALGETDLARIARLGVASLQPEQGLELFDAARACGRAVLLPVRVDMSAVRGLAAEGMLPPLLQGLVRGRKSSGGSSALLRRFAETPDAEREALVLNEIRGQIATVLGYPTASAIDPNLTVKELEFDSLDAIELRNRLALATGIRLPATVTFDHPTPVELARFVTRRLNGTEDTPLAGAMTNG</sequence>
<dbReference type="InterPro" id="IPR016035">
    <property type="entry name" value="Acyl_Trfase/lysoPLipase"/>
</dbReference>
<keyword evidence="7" id="KW-0175">Coiled coil</keyword>
<dbReference type="Pfam" id="PF21089">
    <property type="entry name" value="PKS_DH_N"/>
    <property type="match status" value="1"/>
</dbReference>
<gene>
    <name evidence="11" type="ORF">BST28_22245</name>
</gene>
<dbReference type="GO" id="GO:0004312">
    <property type="term" value="F:fatty acid synthase activity"/>
    <property type="evidence" value="ECO:0007669"/>
    <property type="project" value="TreeGrafter"/>
</dbReference>
<dbReference type="RefSeq" id="WP_083083142.1">
    <property type="nucleotide sequence ID" value="NZ_MVHU01000063.1"/>
</dbReference>
<dbReference type="InterPro" id="IPR014030">
    <property type="entry name" value="Ketoacyl_synth_N"/>
</dbReference>
<dbReference type="Pfam" id="PF22953">
    <property type="entry name" value="SpnB_Rossmann"/>
    <property type="match status" value="1"/>
</dbReference>
<evidence type="ECO:0000313" key="11">
    <source>
        <dbReference type="EMBL" id="ORA75220.1"/>
    </source>
</evidence>
<dbReference type="InterPro" id="IPR020806">
    <property type="entry name" value="PKS_PP-bd"/>
</dbReference>
<dbReference type="SMART" id="SM00825">
    <property type="entry name" value="PKS_KS"/>
    <property type="match status" value="1"/>
</dbReference>
<dbReference type="SUPFAM" id="SSF52151">
    <property type="entry name" value="FabD/lysophospholipase-like"/>
    <property type="match status" value="1"/>
</dbReference>
<dbReference type="Pfam" id="PF22621">
    <property type="entry name" value="CurL-like_PKS_C"/>
    <property type="match status" value="1"/>
</dbReference>